<dbReference type="InParanoid" id="T1G3T7"/>
<dbReference type="InterPro" id="IPR006553">
    <property type="entry name" value="Leu-rich_rpt_Cys-con_subtyp"/>
</dbReference>
<dbReference type="OrthoDB" id="10257471at2759"/>
<name>T1G3T7_HELRO</name>
<dbReference type="SUPFAM" id="SSF52047">
    <property type="entry name" value="RNI-like"/>
    <property type="match status" value="1"/>
</dbReference>
<dbReference type="EMBL" id="KB096590">
    <property type="protein sequence ID" value="ESO03636.1"/>
    <property type="molecule type" value="Genomic_DNA"/>
</dbReference>
<evidence type="ECO:0000313" key="3">
    <source>
        <dbReference type="EnsemblMetazoa" id="HelroP79810"/>
    </source>
</evidence>
<dbReference type="HOGENOM" id="CLU_087966_0_0_1"/>
<dbReference type="EnsemblMetazoa" id="HelroT79810">
    <property type="protein sequence ID" value="HelroP79810"/>
    <property type="gene ID" value="HelroG79810"/>
</dbReference>
<reference evidence="3" key="3">
    <citation type="submission" date="2015-06" db="UniProtKB">
        <authorList>
            <consortium name="EnsemblMetazoa"/>
        </authorList>
    </citation>
    <scope>IDENTIFICATION</scope>
</reference>
<dbReference type="RefSeq" id="XP_009018193.1">
    <property type="nucleotide sequence ID" value="XM_009019945.1"/>
</dbReference>
<dbReference type="SMART" id="SM00367">
    <property type="entry name" value="LRR_CC"/>
    <property type="match status" value="5"/>
</dbReference>
<proteinExistence type="predicted"/>
<protein>
    <recommendedName>
        <fullName evidence="1">F-box/LRR-repeat protein 15-like leucin rich repeat domain-containing protein</fullName>
    </recommendedName>
</protein>
<evidence type="ECO:0000313" key="2">
    <source>
        <dbReference type="EMBL" id="ESO03636.1"/>
    </source>
</evidence>
<dbReference type="Gene3D" id="3.80.10.10">
    <property type="entry name" value="Ribonuclease Inhibitor"/>
    <property type="match status" value="1"/>
</dbReference>
<evidence type="ECO:0000313" key="4">
    <source>
        <dbReference type="Proteomes" id="UP000015101"/>
    </source>
</evidence>
<dbReference type="InterPro" id="IPR057207">
    <property type="entry name" value="FBXL15_LRR"/>
</dbReference>
<sequence>GLTCIAYKCKYIQFLDLCDCQNVCDYGVINIIRSCKFLKFLDLGGCMLVTDKTLQSIGSEGIQLHSVSLSKTNITDDGVYSMLKGPCSRTLTEIHLNNNNDLTDDSIVFIATSCPNLRVFSFHNCPNLTERSRQALQSMSPENLKNITFTVY</sequence>
<dbReference type="EMBL" id="AMQM01004512">
    <property type="status" value="NOT_ANNOTATED_CDS"/>
    <property type="molecule type" value="Genomic_DNA"/>
</dbReference>
<dbReference type="InterPro" id="IPR032675">
    <property type="entry name" value="LRR_dom_sf"/>
</dbReference>
<organism evidence="3 4">
    <name type="scientific">Helobdella robusta</name>
    <name type="common">Californian leech</name>
    <dbReference type="NCBI Taxonomy" id="6412"/>
    <lineage>
        <taxon>Eukaryota</taxon>
        <taxon>Metazoa</taxon>
        <taxon>Spiralia</taxon>
        <taxon>Lophotrochozoa</taxon>
        <taxon>Annelida</taxon>
        <taxon>Clitellata</taxon>
        <taxon>Hirudinea</taxon>
        <taxon>Rhynchobdellida</taxon>
        <taxon>Glossiphoniidae</taxon>
        <taxon>Helobdella</taxon>
    </lineage>
</organism>
<accession>T1G3T7</accession>
<dbReference type="PANTHER" id="PTHR13318">
    <property type="entry name" value="PARTNER OF PAIRED, ISOFORM B-RELATED"/>
    <property type="match status" value="1"/>
</dbReference>
<reference evidence="2 4" key="2">
    <citation type="journal article" date="2013" name="Nature">
        <title>Insights into bilaterian evolution from three spiralian genomes.</title>
        <authorList>
            <person name="Simakov O."/>
            <person name="Marletaz F."/>
            <person name="Cho S.J."/>
            <person name="Edsinger-Gonzales E."/>
            <person name="Havlak P."/>
            <person name="Hellsten U."/>
            <person name="Kuo D.H."/>
            <person name="Larsson T."/>
            <person name="Lv J."/>
            <person name="Arendt D."/>
            <person name="Savage R."/>
            <person name="Osoegawa K."/>
            <person name="de Jong P."/>
            <person name="Grimwood J."/>
            <person name="Chapman J.A."/>
            <person name="Shapiro H."/>
            <person name="Aerts A."/>
            <person name="Otillar R.P."/>
            <person name="Terry A.Y."/>
            <person name="Boore J.L."/>
            <person name="Grigoriev I.V."/>
            <person name="Lindberg D.R."/>
            <person name="Seaver E.C."/>
            <person name="Weisblat D.A."/>
            <person name="Putnam N.H."/>
            <person name="Rokhsar D.S."/>
        </authorList>
    </citation>
    <scope>NUCLEOTIDE SEQUENCE</scope>
</reference>
<dbReference type="OMA" id="NCKFLYS"/>
<dbReference type="CTD" id="20215735"/>
<feature type="domain" description="F-box/LRR-repeat protein 15-like leucin rich repeat" evidence="1">
    <location>
        <begin position="8"/>
        <end position="143"/>
    </location>
</feature>
<evidence type="ECO:0000259" key="1">
    <source>
        <dbReference type="Pfam" id="PF25372"/>
    </source>
</evidence>
<gene>
    <name evidence="3" type="primary">20215735</name>
    <name evidence="2" type="ORF">HELRODRAFT_79810</name>
</gene>
<dbReference type="Pfam" id="PF25372">
    <property type="entry name" value="DUF7885"/>
    <property type="match status" value="1"/>
</dbReference>
<keyword evidence="4" id="KW-1185">Reference proteome</keyword>
<reference evidence="4" key="1">
    <citation type="submission" date="2012-12" db="EMBL/GenBank/DDBJ databases">
        <authorList>
            <person name="Hellsten U."/>
            <person name="Grimwood J."/>
            <person name="Chapman J.A."/>
            <person name="Shapiro H."/>
            <person name="Aerts A."/>
            <person name="Otillar R.P."/>
            <person name="Terry A.Y."/>
            <person name="Boore J.L."/>
            <person name="Simakov O."/>
            <person name="Marletaz F."/>
            <person name="Cho S.-J."/>
            <person name="Edsinger-Gonzales E."/>
            <person name="Havlak P."/>
            <person name="Kuo D.-H."/>
            <person name="Larsson T."/>
            <person name="Lv J."/>
            <person name="Arendt D."/>
            <person name="Savage R."/>
            <person name="Osoegawa K."/>
            <person name="de Jong P."/>
            <person name="Lindberg D.R."/>
            <person name="Seaver E.C."/>
            <person name="Weisblat D.A."/>
            <person name="Putnam N.H."/>
            <person name="Grigoriev I.V."/>
            <person name="Rokhsar D.S."/>
        </authorList>
    </citation>
    <scope>NUCLEOTIDE SEQUENCE</scope>
</reference>
<dbReference type="Proteomes" id="UP000015101">
    <property type="component" value="Unassembled WGS sequence"/>
</dbReference>
<dbReference type="STRING" id="6412.T1G3T7"/>
<dbReference type="KEGG" id="hro:HELRODRAFT_79810"/>
<dbReference type="GeneID" id="20215735"/>
<dbReference type="eggNOG" id="KOG1947">
    <property type="taxonomic scope" value="Eukaryota"/>
</dbReference>
<dbReference type="AlphaFoldDB" id="T1G3T7"/>